<dbReference type="InterPro" id="IPR003782">
    <property type="entry name" value="SCO1/SenC"/>
</dbReference>
<dbReference type="PANTHER" id="PTHR12151:SF25">
    <property type="entry name" value="LINALOOL DEHYDRATASE_ISOMERASE DOMAIN-CONTAINING PROTEIN"/>
    <property type="match status" value="1"/>
</dbReference>
<keyword evidence="2" id="KW-0186">Copper</keyword>
<keyword evidence="3" id="KW-0732">Signal</keyword>
<keyword evidence="6" id="KW-1185">Reference proteome</keyword>
<dbReference type="Proteomes" id="UP001549167">
    <property type="component" value="Unassembled WGS sequence"/>
</dbReference>
<dbReference type="SUPFAM" id="SSF52833">
    <property type="entry name" value="Thioredoxin-like"/>
    <property type="match status" value="1"/>
</dbReference>
<dbReference type="EMBL" id="JBEPMX010000001">
    <property type="protein sequence ID" value="MET3681971.1"/>
    <property type="molecule type" value="Genomic_DNA"/>
</dbReference>
<dbReference type="InterPro" id="IPR013766">
    <property type="entry name" value="Thioredoxin_domain"/>
</dbReference>
<evidence type="ECO:0000313" key="5">
    <source>
        <dbReference type="EMBL" id="MET3681971.1"/>
    </source>
</evidence>
<dbReference type="CDD" id="cd02968">
    <property type="entry name" value="SCO"/>
    <property type="match status" value="1"/>
</dbReference>
<dbReference type="PANTHER" id="PTHR12151">
    <property type="entry name" value="ELECTRON TRANSPORT PROTIN SCO1/SENC FAMILY MEMBER"/>
    <property type="match status" value="1"/>
</dbReference>
<feature type="chain" id="PRO_5045846878" evidence="3">
    <location>
        <begin position="28"/>
        <end position="197"/>
    </location>
</feature>
<feature type="domain" description="Thioredoxin" evidence="4">
    <location>
        <begin position="32"/>
        <end position="197"/>
    </location>
</feature>
<comment type="caution">
    <text evidence="5">The sequence shown here is derived from an EMBL/GenBank/DDBJ whole genome shotgun (WGS) entry which is preliminary data.</text>
</comment>
<evidence type="ECO:0000256" key="3">
    <source>
        <dbReference type="SAM" id="SignalP"/>
    </source>
</evidence>
<protein>
    <submittedName>
        <fullName evidence="5">Protein SCO1/2</fullName>
    </submittedName>
</protein>
<dbReference type="PROSITE" id="PS51352">
    <property type="entry name" value="THIOREDOXIN_2"/>
    <property type="match status" value="1"/>
</dbReference>
<proteinExistence type="inferred from homology"/>
<dbReference type="PROSITE" id="PS51257">
    <property type="entry name" value="PROKAR_LIPOPROTEIN"/>
    <property type="match status" value="1"/>
</dbReference>
<dbReference type="Gene3D" id="3.40.30.10">
    <property type="entry name" value="Glutaredoxin"/>
    <property type="match status" value="1"/>
</dbReference>
<accession>A0ABV2KTQ6</accession>
<organism evidence="5 6">
    <name type="scientific">Alkalibacillus flavidus</name>
    <dbReference type="NCBI Taxonomy" id="546021"/>
    <lineage>
        <taxon>Bacteria</taxon>
        <taxon>Bacillati</taxon>
        <taxon>Bacillota</taxon>
        <taxon>Bacilli</taxon>
        <taxon>Bacillales</taxon>
        <taxon>Bacillaceae</taxon>
        <taxon>Alkalibacillus</taxon>
    </lineage>
</organism>
<dbReference type="Pfam" id="PF02630">
    <property type="entry name" value="SCO1-SenC"/>
    <property type="match status" value="1"/>
</dbReference>
<evidence type="ECO:0000256" key="1">
    <source>
        <dbReference type="ARBA" id="ARBA00010996"/>
    </source>
</evidence>
<name>A0ABV2KTQ6_9BACI</name>
<evidence type="ECO:0000313" key="6">
    <source>
        <dbReference type="Proteomes" id="UP001549167"/>
    </source>
</evidence>
<evidence type="ECO:0000256" key="2">
    <source>
        <dbReference type="ARBA" id="ARBA00023008"/>
    </source>
</evidence>
<sequence length="197" mass="21876">MKRLNHVVIYSVLAFITILTACNGSSASELETELDVDVESFEYTNQNNETVSLSDLEGTYWVANFIFTNCNTVCPPMTANMASLQEEANNADLDVRFISFSVDPEVDDPDKLKTFSEKYDADYSNWDFLTGYSQDHIESFAADSFNTLVSKVDGQPQVNHGTSFALVNPDGTVIKNYSGTSKEAMDDILNDLKTVTQ</sequence>
<reference evidence="5 6" key="1">
    <citation type="submission" date="2024-06" db="EMBL/GenBank/DDBJ databases">
        <title>Genomic Encyclopedia of Type Strains, Phase IV (KMG-IV): sequencing the most valuable type-strain genomes for metagenomic binning, comparative biology and taxonomic classification.</title>
        <authorList>
            <person name="Goeker M."/>
        </authorList>
    </citation>
    <scope>NUCLEOTIDE SEQUENCE [LARGE SCALE GENOMIC DNA]</scope>
    <source>
        <strain evidence="5 6">DSM 23520</strain>
    </source>
</reference>
<comment type="similarity">
    <text evidence="1">Belongs to the SCO1/2 family.</text>
</comment>
<gene>
    <name evidence="5" type="ORF">ABID56_000050</name>
</gene>
<feature type="signal peptide" evidence="3">
    <location>
        <begin position="1"/>
        <end position="27"/>
    </location>
</feature>
<evidence type="ECO:0000259" key="4">
    <source>
        <dbReference type="PROSITE" id="PS51352"/>
    </source>
</evidence>
<dbReference type="RefSeq" id="WP_354218309.1">
    <property type="nucleotide sequence ID" value="NZ_JBEPMX010000001.1"/>
</dbReference>
<dbReference type="InterPro" id="IPR036249">
    <property type="entry name" value="Thioredoxin-like_sf"/>
</dbReference>